<dbReference type="EMBL" id="VFLP01000028">
    <property type="protein sequence ID" value="TRX93607.1"/>
    <property type="molecule type" value="Genomic_DNA"/>
</dbReference>
<comment type="caution">
    <text evidence="3">The sequence shown here is derived from an EMBL/GenBank/DDBJ whole genome shotgun (WGS) entry which is preliminary data.</text>
</comment>
<evidence type="ECO:0000256" key="1">
    <source>
        <dbReference type="PROSITE-ProRule" id="PRU10141"/>
    </source>
</evidence>
<evidence type="ECO:0000259" key="2">
    <source>
        <dbReference type="PROSITE" id="PS50011"/>
    </source>
</evidence>
<dbReference type="PROSITE" id="PS00107">
    <property type="entry name" value="PROTEIN_KINASE_ATP"/>
    <property type="match status" value="1"/>
</dbReference>
<dbReference type="STRING" id="2512241.A0A553I081"/>
<keyword evidence="1" id="KW-0067">ATP-binding</keyword>
<dbReference type="PANTHER" id="PTHR48011:SF7">
    <property type="entry name" value="F10K1.14 PROTEIN"/>
    <property type="match status" value="1"/>
</dbReference>
<evidence type="ECO:0000313" key="3">
    <source>
        <dbReference type="EMBL" id="TRX93607.1"/>
    </source>
</evidence>
<name>A0A553I081_9PEZI</name>
<dbReference type="InterPro" id="IPR011009">
    <property type="entry name" value="Kinase-like_dom_sf"/>
</dbReference>
<dbReference type="InterPro" id="IPR017441">
    <property type="entry name" value="Protein_kinase_ATP_BS"/>
</dbReference>
<reference evidence="4" key="1">
    <citation type="submission" date="2019-06" db="EMBL/GenBank/DDBJ databases">
        <title>Draft genome sequence of the griseofulvin-producing fungus Xylaria cubensis strain G536.</title>
        <authorList>
            <person name="Mead M.E."/>
            <person name="Raja H.A."/>
            <person name="Steenwyk J.L."/>
            <person name="Knowles S.L."/>
            <person name="Oberlies N.H."/>
            <person name="Rokas A."/>
        </authorList>
    </citation>
    <scope>NUCLEOTIDE SEQUENCE [LARGE SCALE GENOMIC DNA]</scope>
    <source>
        <strain evidence="4">G536</strain>
    </source>
</reference>
<dbReference type="OrthoDB" id="4635302at2759"/>
<organism evidence="3 4">
    <name type="scientific">Xylaria flabelliformis</name>
    <dbReference type="NCBI Taxonomy" id="2512241"/>
    <lineage>
        <taxon>Eukaryota</taxon>
        <taxon>Fungi</taxon>
        <taxon>Dikarya</taxon>
        <taxon>Ascomycota</taxon>
        <taxon>Pezizomycotina</taxon>
        <taxon>Sordariomycetes</taxon>
        <taxon>Xylariomycetidae</taxon>
        <taxon>Xylariales</taxon>
        <taxon>Xylariaceae</taxon>
        <taxon>Xylaria</taxon>
    </lineage>
</organism>
<sequence length="353" mass="40144">MLRPSERKKLREENIQRLTGEYSEYFAKNHNFELVRRLGLGSGAVALLFKELETQKRNVVVKFAFSEYEHRNQQADDELKNELRWLKILQGAEHIVGLLGQELDGSKVSRPALVLEYVEYGSIQDLCKRMTKRNIRVPNRVLWSMFLCLIRACIGFAYPPWQNGEHETIPVDGSKKPSSIIHNDLHDENVLIGELMPDSTEHRHAPILKVIDFGKAMQSQPGNWVTADQTNIQEAARIIAGVVAMKYSTLRDENMEVEIPDEAGTVRKIVVFTDPALRDSTYVLPALKNLLLLCQAANPRDRPSLQYVLTACENAVRTHTVQNYAEIVDYDNTLESDDAIRSVVQQIVFNADS</sequence>
<protein>
    <recommendedName>
        <fullName evidence="2">Protein kinase domain-containing protein</fullName>
    </recommendedName>
</protein>
<dbReference type="Proteomes" id="UP000319160">
    <property type="component" value="Unassembled WGS sequence"/>
</dbReference>
<proteinExistence type="predicted"/>
<dbReference type="InterPro" id="IPR000719">
    <property type="entry name" value="Prot_kinase_dom"/>
</dbReference>
<dbReference type="InterPro" id="IPR052751">
    <property type="entry name" value="Plant_MAPKKK"/>
</dbReference>
<dbReference type="SMART" id="SM00220">
    <property type="entry name" value="S_TKc"/>
    <property type="match status" value="1"/>
</dbReference>
<dbReference type="SUPFAM" id="SSF56112">
    <property type="entry name" value="Protein kinase-like (PK-like)"/>
    <property type="match status" value="1"/>
</dbReference>
<dbReference type="GO" id="GO:0007165">
    <property type="term" value="P:signal transduction"/>
    <property type="evidence" value="ECO:0007669"/>
    <property type="project" value="TreeGrafter"/>
</dbReference>
<dbReference type="GO" id="GO:0004672">
    <property type="term" value="F:protein kinase activity"/>
    <property type="evidence" value="ECO:0007669"/>
    <property type="project" value="InterPro"/>
</dbReference>
<dbReference type="Gene3D" id="1.10.510.10">
    <property type="entry name" value="Transferase(Phosphotransferase) domain 1"/>
    <property type="match status" value="1"/>
</dbReference>
<evidence type="ECO:0000313" key="4">
    <source>
        <dbReference type="Proteomes" id="UP000319160"/>
    </source>
</evidence>
<accession>A0A553I081</accession>
<dbReference type="PANTHER" id="PTHR48011">
    <property type="entry name" value="CCR4-NOT TRANSCRIPTIONAL COMPLEX SUBUNIT CAF120-RELATED"/>
    <property type="match status" value="1"/>
</dbReference>
<dbReference type="AlphaFoldDB" id="A0A553I081"/>
<keyword evidence="1" id="KW-0547">Nucleotide-binding</keyword>
<feature type="binding site" evidence="1">
    <location>
        <position position="62"/>
    </location>
    <ligand>
        <name>ATP</name>
        <dbReference type="ChEBI" id="CHEBI:30616"/>
    </ligand>
</feature>
<keyword evidence="4" id="KW-1185">Reference proteome</keyword>
<gene>
    <name evidence="3" type="ORF">FHL15_005579</name>
</gene>
<dbReference type="GO" id="GO:0005524">
    <property type="term" value="F:ATP binding"/>
    <property type="evidence" value="ECO:0007669"/>
    <property type="project" value="UniProtKB-UniRule"/>
</dbReference>
<feature type="domain" description="Protein kinase" evidence="2">
    <location>
        <begin position="32"/>
        <end position="353"/>
    </location>
</feature>
<dbReference type="PROSITE" id="PS50011">
    <property type="entry name" value="PROTEIN_KINASE_DOM"/>
    <property type="match status" value="1"/>
</dbReference>